<gene>
    <name evidence="2" type="ORF">US42_C0018G0035</name>
</gene>
<feature type="transmembrane region" description="Helical" evidence="1">
    <location>
        <begin position="84"/>
        <end position="113"/>
    </location>
</feature>
<keyword evidence="1" id="KW-0472">Membrane</keyword>
<proteinExistence type="predicted"/>
<accession>A0A0G0JFN1</accession>
<comment type="caution">
    <text evidence="2">The sequence shown here is derived from an EMBL/GenBank/DDBJ whole genome shotgun (WGS) entry which is preliminary data.</text>
</comment>
<evidence type="ECO:0000313" key="3">
    <source>
        <dbReference type="Proteomes" id="UP000034849"/>
    </source>
</evidence>
<feature type="transmembrane region" description="Helical" evidence="1">
    <location>
        <begin position="19"/>
        <end position="40"/>
    </location>
</feature>
<sequence length="240" mass="26825">MVEGRCPVSEKRFVQLRRLVSWTVLGVVATVILTPLLTWLSINMREGGNPLWWLPTAMLSLTVVGFVVVGCYRQFPTFRLWWRGIDWISVIAWTIKITLLVILVGLGVTALGWSGKLYVQDCWCWWAPSIIYLGALLGIYPGKRLVDYCKAKKVKQKLERSAKAKRREALTELAVAVLRVAASKPRTLVYKSGEAAELHARMVRVIDACACTTTERQLIMSVAAERFAQTSTPATAADEA</sequence>
<evidence type="ECO:0000256" key="1">
    <source>
        <dbReference type="SAM" id="Phobius"/>
    </source>
</evidence>
<feature type="transmembrane region" description="Helical" evidence="1">
    <location>
        <begin position="52"/>
        <end position="72"/>
    </location>
</feature>
<name>A0A0G0JFN1_9BACT</name>
<keyword evidence="1" id="KW-1133">Transmembrane helix</keyword>
<keyword evidence="1" id="KW-0812">Transmembrane</keyword>
<organism evidence="2 3">
    <name type="scientific">Candidatus Magasanikbacteria bacterium GW2011_GWC2_37_14</name>
    <dbReference type="NCBI Taxonomy" id="1619046"/>
    <lineage>
        <taxon>Bacteria</taxon>
        <taxon>Candidatus Magasanikiibacteriota</taxon>
    </lineage>
</organism>
<dbReference type="AlphaFoldDB" id="A0A0G0JFN1"/>
<dbReference type="EMBL" id="LBSX01000018">
    <property type="protein sequence ID" value="KKQ26961.1"/>
    <property type="molecule type" value="Genomic_DNA"/>
</dbReference>
<feature type="transmembrane region" description="Helical" evidence="1">
    <location>
        <begin position="125"/>
        <end position="142"/>
    </location>
</feature>
<evidence type="ECO:0000313" key="2">
    <source>
        <dbReference type="EMBL" id="KKQ26961.1"/>
    </source>
</evidence>
<protein>
    <submittedName>
        <fullName evidence="2">Uncharacterized protein</fullName>
    </submittedName>
</protein>
<reference evidence="2 3" key="1">
    <citation type="journal article" date="2015" name="Nature">
        <title>rRNA introns, odd ribosomes, and small enigmatic genomes across a large radiation of phyla.</title>
        <authorList>
            <person name="Brown C.T."/>
            <person name="Hug L.A."/>
            <person name="Thomas B.C."/>
            <person name="Sharon I."/>
            <person name="Castelle C.J."/>
            <person name="Singh A."/>
            <person name="Wilkins M.J."/>
            <person name="Williams K.H."/>
            <person name="Banfield J.F."/>
        </authorList>
    </citation>
    <scope>NUCLEOTIDE SEQUENCE [LARGE SCALE GENOMIC DNA]</scope>
</reference>
<dbReference type="Proteomes" id="UP000034849">
    <property type="component" value="Unassembled WGS sequence"/>
</dbReference>